<evidence type="ECO:0000313" key="3">
    <source>
        <dbReference type="Proteomes" id="UP001142393"/>
    </source>
</evidence>
<accession>A0A9W8P9C9</accession>
<sequence>MVMFFLRITVQCERLPDELEDVAIDVDLMIEAKDKEQAEVKHESLRPPNENQTKETKGRKSSKRTKKGNDTVDEDVNDLEGQDEGEEDDSNLEVDDGEDEMEEEDDEGQK</sequence>
<reference evidence="2 3" key="1">
    <citation type="journal article" date="2023" name="Proc. Natl. Acad. Sci. U.S.A.">
        <title>A global phylogenomic analysis of the shiitake genus Lentinula.</title>
        <authorList>
            <person name="Sierra-Patev S."/>
            <person name="Min B."/>
            <person name="Naranjo-Ortiz M."/>
            <person name="Looney B."/>
            <person name="Konkel Z."/>
            <person name="Slot J.C."/>
            <person name="Sakamoto Y."/>
            <person name="Steenwyk J.L."/>
            <person name="Rokas A."/>
            <person name="Carro J."/>
            <person name="Camarero S."/>
            <person name="Ferreira P."/>
            <person name="Molpeceres G."/>
            <person name="Ruiz-Duenas F.J."/>
            <person name="Serrano A."/>
            <person name="Henrissat B."/>
            <person name="Drula E."/>
            <person name="Hughes K.W."/>
            <person name="Mata J.L."/>
            <person name="Ishikawa N.K."/>
            <person name="Vargas-Isla R."/>
            <person name="Ushijima S."/>
            <person name="Smith C.A."/>
            <person name="Donoghue J."/>
            <person name="Ahrendt S."/>
            <person name="Andreopoulos W."/>
            <person name="He G."/>
            <person name="LaButti K."/>
            <person name="Lipzen A."/>
            <person name="Ng V."/>
            <person name="Riley R."/>
            <person name="Sandor L."/>
            <person name="Barry K."/>
            <person name="Martinez A.T."/>
            <person name="Xiao Y."/>
            <person name="Gibbons J.G."/>
            <person name="Terashima K."/>
            <person name="Grigoriev I.V."/>
            <person name="Hibbett D."/>
        </authorList>
    </citation>
    <scope>NUCLEOTIDE SEQUENCE [LARGE SCALE GENOMIC DNA]</scope>
    <source>
        <strain evidence="2 3">TFB7810</strain>
    </source>
</reference>
<dbReference type="EMBL" id="JANVFU010000002">
    <property type="protein sequence ID" value="KAJ3749556.1"/>
    <property type="molecule type" value="Genomic_DNA"/>
</dbReference>
<gene>
    <name evidence="2" type="ORF">DFH05DRAFT_1457322</name>
</gene>
<dbReference type="AlphaFoldDB" id="A0A9W8P9C9"/>
<feature type="region of interest" description="Disordered" evidence="1">
    <location>
        <begin position="36"/>
        <end position="110"/>
    </location>
</feature>
<organism evidence="2 3">
    <name type="scientific">Lentinula detonsa</name>
    <dbReference type="NCBI Taxonomy" id="2804962"/>
    <lineage>
        <taxon>Eukaryota</taxon>
        <taxon>Fungi</taxon>
        <taxon>Dikarya</taxon>
        <taxon>Basidiomycota</taxon>
        <taxon>Agaricomycotina</taxon>
        <taxon>Agaricomycetes</taxon>
        <taxon>Agaricomycetidae</taxon>
        <taxon>Agaricales</taxon>
        <taxon>Marasmiineae</taxon>
        <taxon>Omphalotaceae</taxon>
        <taxon>Lentinula</taxon>
    </lineage>
</organism>
<feature type="compositionally biased region" description="Acidic residues" evidence="1">
    <location>
        <begin position="71"/>
        <end position="110"/>
    </location>
</feature>
<comment type="caution">
    <text evidence="2">The sequence shown here is derived from an EMBL/GenBank/DDBJ whole genome shotgun (WGS) entry which is preliminary data.</text>
</comment>
<name>A0A9W8P9C9_9AGAR</name>
<evidence type="ECO:0000313" key="2">
    <source>
        <dbReference type="EMBL" id="KAJ3749556.1"/>
    </source>
</evidence>
<keyword evidence="3" id="KW-1185">Reference proteome</keyword>
<feature type="compositionally biased region" description="Basic and acidic residues" evidence="1">
    <location>
        <begin position="36"/>
        <end position="45"/>
    </location>
</feature>
<protein>
    <submittedName>
        <fullName evidence="2">Uncharacterized protein</fullName>
    </submittedName>
</protein>
<proteinExistence type="predicted"/>
<evidence type="ECO:0000256" key="1">
    <source>
        <dbReference type="SAM" id="MobiDB-lite"/>
    </source>
</evidence>
<dbReference type="Proteomes" id="UP001142393">
    <property type="component" value="Unassembled WGS sequence"/>
</dbReference>